<evidence type="ECO:0000256" key="4">
    <source>
        <dbReference type="ARBA" id="ARBA00023163"/>
    </source>
</evidence>
<keyword evidence="7" id="KW-1185">Reference proteome</keyword>
<accession>A0A917ZNM0</accession>
<dbReference type="InterPro" id="IPR036390">
    <property type="entry name" value="WH_DNA-bd_sf"/>
</dbReference>
<keyword evidence="3" id="KW-0238">DNA-binding</keyword>
<evidence type="ECO:0000259" key="5">
    <source>
        <dbReference type="PROSITE" id="PS50931"/>
    </source>
</evidence>
<dbReference type="AlphaFoldDB" id="A0A917ZNM0"/>
<dbReference type="InterPro" id="IPR000847">
    <property type="entry name" value="LysR_HTH_N"/>
</dbReference>
<reference evidence="6" key="2">
    <citation type="submission" date="2020-09" db="EMBL/GenBank/DDBJ databases">
        <authorList>
            <person name="Sun Q."/>
            <person name="Zhou Y."/>
        </authorList>
    </citation>
    <scope>NUCLEOTIDE SEQUENCE</scope>
    <source>
        <strain evidence="6">CGMCC 4.7201</strain>
    </source>
</reference>
<dbReference type="GO" id="GO:0003700">
    <property type="term" value="F:DNA-binding transcription factor activity"/>
    <property type="evidence" value="ECO:0007669"/>
    <property type="project" value="InterPro"/>
</dbReference>
<feature type="domain" description="HTH lysR-type" evidence="5">
    <location>
        <begin position="1"/>
        <end position="59"/>
    </location>
</feature>
<comment type="caution">
    <text evidence="6">The sequence shown here is derived from an EMBL/GenBank/DDBJ whole genome shotgun (WGS) entry which is preliminary data.</text>
</comment>
<dbReference type="RefSeq" id="WP_189131928.1">
    <property type="nucleotide sequence ID" value="NZ_BMMS01000010.1"/>
</dbReference>
<evidence type="ECO:0000256" key="1">
    <source>
        <dbReference type="ARBA" id="ARBA00009437"/>
    </source>
</evidence>
<dbReference type="FunFam" id="1.10.10.10:FF:000001">
    <property type="entry name" value="LysR family transcriptional regulator"/>
    <property type="match status" value="1"/>
</dbReference>
<dbReference type="SUPFAM" id="SSF53850">
    <property type="entry name" value="Periplasmic binding protein-like II"/>
    <property type="match status" value="1"/>
</dbReference>
<proteinExistence type="inferred from homology"/>
<gene>
    <name evidence="6" type="ORF">GCM10012280_27830</name>
</gene>
<dbReference type="Gene3D" id="3.40.190.290">
    <property type="match status" value="1"/>
</dbReference>
<dbReference type="InterPro" id="IPR036388">
    <property type="entry name" value="WH-like_DNA-bd_sf"/>
</dbReference>
<dbReference type="PANTHER" id="PTHR30346">
    <property type="entry name" value="TRANSCRIPTIONAL DUAL REGULATOR HCAR-RELATED"/>
    <property type="match status" value="1"/>
</dbReference>
<evidence type="ECO:0000256" key="3">
    <source>
        <dbReference type="ARBA" id="ARBA00023125"/>
    </source>
</evidence>
<comment type="similarity">
    <text evidence="1">Belongs to the LysR transcriptional regulatory family.</text>
</comment>
<evidence type="ECO:0000313" key="7">
    <source>
        <dbReference type="Proteomes" id="UP000641932"/>
    </source>
</evidence>
<dbReference type="Gene3D" id="1.10.10.10">
    <property type="entry name" value="Winged helix-like DNA-binding domain superfamily/Winged helix DNA-binding domain"/>
    <property type="match status" value="1"/>
</dbReference>
<organism evidence="6 7">
    <name type="scientific">Wenjunlia tyrosinilytica</name>
    <dbReference type="NCBI Taxonomy" id="1544741"/>
    <lineage>
        <taxon>Bacteria</taxon>
        <taxon>Bacillati</taxon>
        <taxon>Actinomycetota</taxon>
        <taxon>Actinomycetes</taxon>
        <taxon>Kitasatosporales</taxon>
        <taxon>Streptomycetaceae</taxon>
        <taxon>Wenjunlia</taxon>
    </lineage>
</organism>
<dbReference type="GO" id="GO:0003677">
    <property type="term" value="F:DNA binding"/>
    <property type="evidence" value="ECO:0007669"/>
    <property type="project" value="UniProtKB-KW"/>
</dbReference>
<reference evidence="6" key="1">
    <citation type="journal article" date="2014" name="Int. J. Syst. Evol. Microbiol.">
        <title>Complete genome sequence of Corynebacterium casei LMG S-19264T (=DSM 44701T), isolated from a smear-ripened cheese.</title>
        <authorList>
            <consortium name="US DOE Joint Genome Institute (JGI-PGF)"/>
            <person name="Walter F."/>
            <person name="Albersmeier A."/>
            <person name="Kalinowski J."/>
            <person name="Ruckert C."/>
        </authorList>
    </citation>
    <scope>NUCLEOTIDE SEQUENCE</scope>
    <source>
        <strain evidence="6">CGMCC 4.7201</strain>
    </source>
</reference>
<dbReference type="InterPro" id="IPR005119">
    <property type="entry name" value="LysR_subst-bd"/>
</dbReference>
<dbReference type="PROSITE" id="PS50931">
    <property type="entry name" value="HTH_LYSR"/>
    <property type="match status" value="1"/>
</dbReference>
<dbReference type="GO" id="GO:0032993">
    <property type="term" value="C:protein-DNA complex"/>
    <property type="evidence" value="ECO:0007669"/>
    <property type="project" value="TreeGrafter"/>
</dbReference>
<evidence type="ECO:0000256" key="2">
    <source>
        <dbReference type="ARBA" id="ARBA00023015"/>
    </source>
</evidence>
<keyword evidence="2" id="KW-0805">Transcription regulation</keyword>
<dbReference type="PANTHER" id="PTHR30346:SF29">
    <property type="entry name" value="LYSR SUBSTRATE-BINDING"/>
    <property type="match status" value="1"/>
</dbReference>
<evidence type="ECO:0000313" key="6">
    <source>
        <dbReference type="EMBL" id="GGO88014.1"/>
    </source>
</evidence>
<dbReference type="EMBL" id="BMMS01000010">
    <property type="protein sequence ID" value="GGO88014.1"/>
    <property type="molecule type" value="Genomic_DNA"/>
</dbReference>
<name>A0A917ZNM0_9ACTN</name>
<keyword evidence="4" id="KW-0804">Transcription</keyword>
<dbReference type="CDD" id="cd05466">
    <property type="entry name" value="PBP2_LTTR_substrate"/>
    <property type="match status" value="1"/>
</dbReference>
<dbReference type="SUPFAM" id="SSF46785">
    <property type="entry name" value="Winged helix' DNA-binding domain"/>
    <property type="match status" value="1"/>
</dbReference>
<protein>
    <submittedName>
        <fullName evidence="6">LysR family transcriptional regulator</fullName>
    </submittedName>
</protein>
<dbReference type="Pfam" id="PF03466">
    <property type="entry name" value="LysR_substrate"/>
    <property type="match status" value="1"/>
</dbReference>
<dbReference type="Proteomes" id="UP000641932">
    <property type="component" value="Unassembled WGS sequence"/>
</dbReference>
<dbReference type="PRINTS" id="PR00039">
    <property type="entry name" value="HTHLYSR"/>
</dbReference>
<dbReference type="Pfam" id="PF00126">
    <property type="entry name" value="HTH_1"/>
    <property type="match status" value="1"/>
</dbReference>
<sequence>MATLRQLEYLVTVVDLGSFTRAAELLHVTQPALSHQMRALERDLGGPLLERLPRSVRLTPMGRAVLPHARAALADAERVHSSARRAAGLDSAELQLATVYSASLGVLPPVLKAWRHQHPGLQIRLLEFPHTDALQAAMTAGQADVAVGPTPAEWEGPIHHLGVEEFLVVLPADDPCAAPAPSGASETSAATRIRLAALADRDWVHYAPENGLAEVLDQACATAGFRPRIAVRTEQTAAAPLLAAAGLGPALVPANLIPPHFNARLLRPQPPVQRPMAAYARTRPDPLTTAFVDTLERHARILPPHVRKRLGSARSDG</sequence>